<dbReference type="HOGENOM" id="CLU_1827769_0_0_1"/>
<sequence>MNMNMGPKKEHKTSSNTNKNKIDRSTVEQNLAAARAAAESSVKHAKSASVLSAGADSVLNEACIAAQSSQSAIEESYKNHPYALAQLEEYYKKYPQHKPVYKKNRFNLSVQDLSTRYKLSHLYQVNELHQLLLLIGSHLKF</sequence>
<name>T1JX14_TETUR</name>
<protein>
    <submittedName>
        <fullName evidence="2">Uncharacterized protein</fullName>
    </submittedName>
</protein>
<evidence type="ECO:0000313" key="2">
    <source>
        <dbReference type="EnsemblMetazoa" id="tetur02g10280.1"/>
    </source>
</evidence>
<organism evidence="2 3">
    <name type="scientific">Tetranychus urticae</name>
    <name type="common">Two-spotted spider mite</name>
    <dbReference type="NCBI Taxonomy" id="32264"/>
    <lineage>
        <taxon>Eukaryota</taxon>
        <taxon>Metazoa</taxon>
        <taxon>Ecdysozoa</taxon>
        <taxon>Arthropoda</taxon>
        <taxon>Chelicerata</taxon>
        <taxon>Arachnida</taxon>
        <taxon>Acari</taxon>
        <taxon>Acariformes</taxon>
        <taxon>Trombidiformes</taxon>
        <taxon>Prostigmata</taxon>
        <taxon>Eleutherengona</taxon>
        <taxon>Raphignathae</taxon>
        <taxon>Tetranychoidea</taxon>
        <taxon>Tetranychidae</taxon>
        <taxon>Tetranychus</taxon>
    </lineage>
</organism>
<dbReference type="EMBL" id="CAEY01000823">
    <property type="status" value="NOT_ANNOTATED_CDS"/>
    <property type="molecule type" value="Genomic_DNA"/>
</dbReference>
<dbReference type="AlphaFoldDB" id="T1JX14"/>
<keyword evidence="3" id="KW-1185">Reference proteome</keyword>
<reference evidence="2" key="2">
    <citation type="submission" date="2015-06" db="UniProtKB">
        <authorList>
            <consortium name="EnsemblMetazoa"/>
        </authorList>
    </citation>
    <scope>IDENTIFICATION</scope>
</reference>
<reference evidence="3" key="1">
    <citation type="submission" date="2011-08" db="EMBL/GenBank/DDBJ databases">
        <authorList>
            <person name="Rombauts S."/>
        </authorList>
    </citation>
    <scope>NUCLEOTIDE SEQUENCE</scope>
    <source>
        <strain evidence="3">London</strain>
    </source>
</reference>
<proteinExistence type="predicted"/>
<evidence type="ECO:0000256" key="1">
    <source>
        <dbReference type="SAM" id="MobiDB-lite"/>
    </source>
</evidence>
<dbReference type="Proteomes" id="UP000015104">
    <property type="component" value="Unassembled WGS sequence"/>
</dbReference>
<accession>T1JX14</accession>
<feature type="region of interest" description="Disordered" evidence="1">
    <location>
        <begin position="1"/>
        <end position="29"/>
    </location>
</feature>
<evidence type="ECO:0000313" key="3">
    <source>
        <dbReference type="Proteomes" id="UP000015104"/>
    </source>
</evidence>
<dbReference type="EnsemblMetazoa" id="tetur02g10280.1">
    <property type="protein sequence ID" value="tetur02g10280.1"/>
    <property type="gene ID" value="tetur02g10280"/>
</dbReference>